<name>A0AAP2GUK2_9BACT</name>
<protein>
    <submittedName>
        <fullName evidence="2">Uncharacterized protein</fullName>
    </submittedName>
</protein>
<proteinExistence type="predicted"/>
<evidence type="ECO:0000313" key="3">
    <source>
        <dbReference type="Proteomes" id="UP001319080"/>
    </source>
</evidence>
<evidence type="ECO:0000256" key="1">
    <source>
        <dbReference type="SAM" id="MobiDB-lite"/>
    </source>
</evidence>
<organism evidence="2 3">
    <name type="scientific">Dawidia cretensis</name>
    <dbReference type="NCBI Taxonomy" id="2782350"/>
    <lineage>
        <taxon>Bacteria</taxon>
        <taxon>Pseudomonadati</taxon>
        <taxon>Bacteroidota</taxon>
        <taxon>Cytophagia</taxon>
        <taxon>Cytophagales</taxon>
        <taxon>Chryseotaleaceae</taxon>
        <taxon>Dawidia</taxon>
    </lineage>
</organism>
<evidence type="ECO:0000313" key="2">
    <source>
        <dbReference type="EMBL" id="MBT1707652.1"/>
    </source>
</evidence>
<keyword evidence="3" id="KW-1185">Reference proteome</keyword>
<dbReference type="Gene3D" id="3.30.1380.10">
    <property type="match status" value="1"/>
</dbReference>
<dbReference type="EMBL" id="JAHESE010000003">
    <property type="protein sequence ID" value="MBT1707652.1"/>
    <property type="molecule type" value="Genomic_DNA"/>
</dbReference>
<gene>
    <name evidence="2" type="ORF">KK062_05430</name>
</gene>
<comment type="caution">
    <text evidence="2">The sequence shown here is derived from an EMBL/GenBank/DDBJ whole genome shotgun (WGS) entry which is preliminary data.</text>
</comment>
<feature type="region of interest" description="Disordered" evidence="1">
    <location>
        <begin position="99"/>
        <end position="126"/>
    </location>
</feature>
<dbReference type="Proteomes" id="UP001319080">
    <property type="component" value="Unassembled WGS sequence"/>
</dbReference>
<dbReference type="InterPro" id="IPR009045">
    <property type="entry name" value="Zn_M74/Hedgehog-like"/>
</dbReference>
<sequence>MPPIAKKYGRVPLPFIETNHVRPLSIWTALLNRNYVRPELRAITYAVGDEMNRKYPGTVINYMDANFPFRDGFPLLPHISHNDGRKLDVAFHYIDKATGKRSNGNPSPIGYGGSEPPRKGEPDRPSRCTSNWQYSYMYGWMPLSDRLAFDQARTQDMINAFIKQKGIKTLYLEPHLKKRLHLTSKKIRLHACYSVRHDDHVHVQL</sequence>
<accession>A0AAP2GUK2</accession>
<dbReference type="AlphaFoldDB" id="A0AAP2GUK2"/>
<feature type="compositionally biased region" description="Basic and acidic residues" evidence="1">
    <location>
        <begin position="116"/>
        <end position="126"/>
    </location>
</feature>
<reference evidence="2 3" key="1">
    <citation type="submission" date="2021-05" db="EMBL/GenBank/DDBJ databases">
        <title>A Polyphasic approach of four new species of the genus Ohtaekwangia: Ohtaekwangia histidinii sp. nov., Ohtaekwangia cretensis sp. nov., Ohtaekwangia indiensis sp. nov., Ohtaekwangia reichenbachii sp. nov. from diverse environment.</title>
        <authorList>
            <person name="Octaviana S."/>
        </authorList>
    </citation>
    <scope>NUCLEOTIDE SEQUENCE [LARGE SCALE GENOMIC DNA]</scope>
    <source>
        <strain evidence="2 3">PWU5</strain>
    </source>
</reference>